<sequence length="170" mass="18840">MAENDELYWRETYFILFPQKRRPTLKQVSTALANANCRFQIENPSSDPAGLIESLLVESPEDHAAVEISYEVGDAIIEQNLAWAKELREDLAPNQLQELIIADARLDVAHFERMAASNGVVSEDAVHDEFADPEDDYDMLDPTCLLTVVETLASLTGGLTFDPSSGEILA</sequence>
<gene>
    <name evidence="1" type="ORF">Pla144_39180</name>
</gene>
<proteinExistence type="predicted"/>
<dbReference type="OrthoDB" id="265526at2"/>
<dbReference type="Proteomes" id="UP000318437">
    <property type="component" value="Unassembled WGS sequence"/>
</dbReference>
<evidence type="ECO:0000313" key="1">
    <source>
        <dbReference type="EMBL" id="TWU23743.1"/>
    </source>
</evidence>
<keyword evidence="2" id="KW-1185">Reference proteome</keyword>
<protein>
    <submittedName>
        <fullName evidence="1">Uncharacterized protein</fullName>
    </submittedName>
</protein>
<evidence type="ECO:0000313" key="2">
    <source>
        <dbReference type="Proteomes" id="UP000318437"/>
    </source>
</evidence>
<reference evidence="1 2" key="1">
    <citation type="submission" date="2019-02" db="EMBL/GenBank/DDBJ databases">
        <title>Deep-cultivation of Planctomycetes and their phenomic and genomic characterization uncovers novel biology.</title>
        <authorList>
            <person name="Wiegand S."/>
            <person name="Jogler M."/>
            <person name="Boedeker C."/>
            <person name="Pinto D."/>
            <person name="Vollmers J."/>
            <person name="Rivas-Marin E."/>
            <person name="Kohn T."/>
            <person name="Peeters S.H."/>
            <person name="Heuer A."/>
            <person name="Rast P."/>
            <person name="Oberbeckmann S."/>
            <person name="Bunk B."/>
            <person name="Jeske O."/>
            <person name="Meyerdierks A."/>
            <person name="Storesund J.E."/>
            <person name="Kallscheuer N."/>
            <person name="Luecker S."/>
            <person name="Lage O.M."/>
            <person name="Pohl T."/>
            <person name="Merkel B.J."/>
            <person name="Hornburger P."/>
            <person name="Mueller R.-W."/>
            <person name="Bruemmer F."/>
            <person name="Labrenz M."/>
            <person name="Spormann A.M."/>
            <person name="Op Den Camp H."/>
            <person name="Overmann J."/>
            <person name="Amann R."/>
            <person name="Jetten M.S.M."/>
            <person name="Mascher T."/>
            <person name="Medema M.H."/>
            <person name="Devos D.P."/>
            <person name="Kaster A.-K."/>
            <person name="Ovreas L."/>
            <person name="Rohde M."/>
            <person name="Galperin M.Y."/>
            <person name="Jogler C."/>
        </authorList>
    </citation>
    <scope>NUCLEOTIDE SEQUENCE [LARGE SCALE GENOMIC DNA]</scope>
    <source>
        <strain evidence="1 2">Pla144</strain>
    </source>
</reference>
<dbReference type="RefSeq" id="WP_146452227.1">
    <property type="nucleotide sequence ID" value="NZ_SJPS01000006.1"/>
</dbReference>
<dbReference type="EMBL" id="SJPS01000006">
    <property type="protein sequence ID" value="TWU23743.1"/>
    <property type="molecule type" value="Genomic_DNA"/>
</dbReference>
<accession>A0A5C6CFP7</accession>
<dbReference type="AlphaFoldDB" id="A0A5C6CFP7"/>
<comment type="caution">
    <text evidence="1">The sequence shown here is derived from an EMBL/GenBank/DDBJ whole genome shotgun (WGS) entry which is preliminary data.</text>
</comment>
<organism evidence="1 2">
    <name type="scientific">Bythopirellula polymerisocia</name>
    <dbReference type="NCBI Taxonomy" id="2528003"/>
    <lineage>
        <taxon>Bacteria</taxon>
        <taxon>Pseudomonadati</taxon>
        <taxon>Planctomycetota</taxon>
        <taxon>Planctomycetia</taxon>
        <taxon>Pirellulales</taxon>
        <taxon>Lacipirellulaceae</taxon>
        <taxon>Bythopirellula</taxon>
    </lineage>
</organism>
<name>A0A5C6CFP7_9BACT</name>